<reference evidence="2 3" key="1">
    <citation type="journal article" date="2010" name="Genome Biol. Evol.">
        <title>The sequence of a 1.8-mb bacterial linear plasmid reveals a rich evolutionary reservoir of secondary metabolic pathways.</title>
        <authorList>
            <person name="Medema M.H."/>
            <person name="Trefzer A."/>
            <person name="Kovalchuk A."/>
            <person name="van den Berg M."/>
            <person name="Mueller U."/>
            <person name="Heijne W."/>
            <person name="Wu L."/>
            <person name="Alam M.T."/>
            <person name="Ronning C.M."/>
            <person name="Nierman W.C."/>
            <person name="Bovenberg R.A.L."/>
            <person name="Breitling R."/>
            <person name="Takano E."/>
        </authorList>
    </citation>
    <scope>NUCLEOTIDE SEQUENCE [LARGE SCALE GENOMIC DNA]</scope>
    <source>
        <strain evidence="3">ATCC 27064 / DSM 738 / JCM 4710 / NBRC 13307 / NCIMB 12785 / NRRL 3585 / VKM Ac-602</strain>
    </source>
</reference>
<name>B5GYN7_STRCL</name>
<feature type="compositionally biased region" description="Polar residues" evidence="1">
    <location>
        <begin position="35"/>
        <end position="44"/>
    </location>
</feature>
<proteinExistence type="predicted"/>
<feature type="region of interest" description="Disordered" evidence="1">
    <location>
        <begin position="1"/>
        <end position="60"/>
    </location>
</feature>
<dbReference type="Proteomes" id="UP000002357">
    <property type="component" value="Chromosome"/>
</dbReference>
<evidence type="ECO:0000313" key="3">
    <source>
        <dbReference type="Proteomes" id="UP000002357"/>
    </source>
</evidence>
<sequence>MGNGPAATGRPKGAGRPKGIGRPSGPTGAGGVPVSPQSGRQGHTTGHRISRGGAGAATAR</sequence>
<organism evidence="2 3">
    <name type="scientific">Streptomyces clavuligerus</name>
    <dbReference type="NCBI Taxonomy" id="1901"/>
    <lineage>
        <taxon>Bacteria</taxon>
        <taxon>Bacillati</taxon>
        <taxon>Actinomycetota</taxon>
        <taxon>Actinomycetes</taxon>
        <taxon>Kitasatosporales</taxon>
        <taxon>Streptomycetaceae</taxon>
        <taxon>Streptomyces</taxon>
    </lineage>
</organism>
<accession>B5GYN7</accession>
<protein>
    <submittedName>
        <fullName evidence="2">Uncharacterized protein</fullName>
    </submittedName>
</protein>
<evidence type="ECO:0000256" key="1">
    <source>
        <dbReference type="SAM" id="MobiDB-lite"/>
    </source>
</evidence>
<dbReference type="AlphaFoldDB" id="B5GYN7"/>
<keyword evidence="3" id="KW-1185">Reference proteome</keyword>
<gene>
    <name evidence="2" type="ORF">SCLAV_1097</name>
</gene>
<dbReference type="EMBL" id="CM000913">
    <property type="protein sequence ID" value="EFG06176.1"/>
    <property type="molecule type" value="Genomic_DNA"/>
</dbReference>
<evidence type="ECO:0000313" key="2">
    <source>
        <dbReference type="EMBL" id="EFG06176.1"/>
    </source>
</evidence>